<keyword evidence="1" id="KW-0732">Signal</keyword>
<proteinExistence type="predicted"/>
<evidence type="ECO:0000313" key="3">
    <source>
        <dbReference type="Proteomes" id="UP000464507"/>
    </source>
</evidence>
<dbReference type="EMBL" id="CP017146">
    <property type="protein sequence ID" value="QHO68428.1"/>
    <property type="molecule type" value="Genomic_DNA"/>
</dbReference>
<keyword evidence="3" id="KW-1185">Reference proteome</keyword>
<gene>
    <name evidence="2" type="ORF">BHD05_01020</name>
</gene>
<feature type="chain" id="PRO_5029635130" description="Secreted protein" evidence="1">
    <location>
        <begin position="32"/>
        <end position="166"/>
    </location>
</feature>
<dbReference type="KEGG" id="mant:BHD05_01020"/>
<sequence length="166" mass="16164">MNIFTKKSPFGAIAVAGSGLIIAGAAAPAMASTSSEQIGSLTSSSDSTAQAGLLENLSVGDLTSNFGLTGGELSNSSPLVFAPEVSIGPVETGDVSTGDVLSGDNLSGNAVASGNEVAAPVASGNETSAINNSGDVVTDVVDGTVETDAIVDEIMSDIDPTSILGD</sequence>
<feature type="signal peptide" evidence="1">
    <location>
        <begin position="1"/>
        <end position="31"/>
    </location>
</feature>
<dbReference type="AlphaFoldDB" id="A0A7L5ADU9"/>
<dbReference type="OrthoDB" id="5069181at2"/>
<protein>
    <recommendedName>
        <fullName evidence="4">Secreted protein</fullName>
    </recommendedName>
</protein>
<dbReference type="Proteomes" id="UP000464507">
    <property type="component" value="Chromosome"/>
</dbReference>
<evidence type="ECO:0000313" key="2">
    <source>
        <dbReference type="EMBL" id="QHO68428.1"/>
    </source>
</evidence>
<name>A0A7L5ADU9_9MICO</name>
<reference evidence="2 3" key="1">
    <citation type="submission" date="2016-09" db="EMBL/GenBank/DDBJ databases">
        <title>Complete genome sequence of microbes from the polar regions.</title>
        <authorList>
            <person name="Liao L."/>
            <person name="Chen B."/>
        </authorList>
    </citation>
    <scope>NUCLEOTIDE SEQUENCE [LARGE SCALE GENOMIC DNA]</scope>
    <source>
        <strain evidence="2 3">ZS314</strain>
    </source>
</reference>
<evidence type="ECO:0008006" key="4">
    <source>
        <dbReference type="Google" id="ProtNLM"/>
    </source>
</evidence>
<accession>A0A7L5ADU9</accession>
<evidence type="ECO:0000256" key="1">
    <source>
        <dbReference type="SAM" id="SignalP"/>
    </source>
</evidence>
<organism evidence="2 3">
    <name type="scientific">Marisediminicola antarctica</name>
    <dbReference type="NCBI Taxonomy" id="674079"/>
    <lineage>
        <taxon>Bacteria</taxon>
        <taxon>Bacillati</taxon>
        <taxon>Actinomycetota</taxon>
        <taxon>Actinomycetes</taxon>
        <taxon>Micrococcales</taxon>
        <taxon>Microbacteriaceae</taxon>
        <taxon>Marisediminicola</taxon>
    </lineage>
</organism>
<dbReference type="RefSeq" id="WP_161884785.1">
    <property type="nucleotide sequence ID" value="NZ_CP017146.1"/>
</dbReference>